<feature type="non-terminal residue" evidence="4">
    <location>
        <position position="1"/>
    </location>
</feature>
<dbReference type="Pfam" id="PF01627">
    <property type="entry name" value="Hpt"/>
    <property type="match status" value="1"/>
</dbReference>
<evidence type="ECO:0000256" key="2">
    <source>
        <dbReference type="PROSITE-ProRule" id="PRU00110"/>
    </source>
</evidence>
<dbReference type="Gene3D" id="1.20.120.160">
    <property type="entry name" value="HPT domain"/>
    <property type="match status" value="1"/>
</dbReference>
<evidence type="ECO:0000313" key="5">
    <source>
        <dbReference type="Proteomes" id="UP001597371"/>
    </source>
</evidence>
<reference evidence="5" key="1">
    <citation type="journal article" date="2019" name="Int. J. Syst. Evol. Microbiol.">
        <title>The Global Catalogue of Microorganisms (GCM) 10K type strain sequencing project: providing services to taxonomists for standard genome sequencing and annotation.</title>
        <authorList>
            <consortium name="The Broad Institute Genomics Platform"/>
            <consortium name="The Broad Institute Genome Sequencing Center for Infectious Disease"/>
            <person name="Wu L."/>
            <person name="Ma J."/>
        </authorList>
    </citation>
    <scope>NUCLEOTIDE SEQUENCE [LARGE SCALE GENOMIC DNA]</scope>
    <source>
        <strain evidence="5">ZS-35-S2</strain>
    </source>
</reference>
<keyword evidence="1" id="KW-0902">Two-component regulatory system</keyword>
<dbReference type="PANTHER" id="PTHR43395:SF10">
    <property type="entry name" value="CHEMOTAXIS PROTEIN CHEA"/>
    <property type="match status" value="1"/>
</dbReference>
<protein>
    <submittedName>
        <fullName evidence="4">Hpt domain-containing protein</fullName>
    </submittedName>
</protein>
<keyword evidence="5" id="KW-1185">Reference proteome</keyword>
<dbReference type="EMBL" id="JBHUIJ010000009">
    <property type="protein sequence ID" value="MFD2237394.1"/>
    <property type="molecule type" value="Genomic_DNA"/>
</dbReference>
<keyword evidence="2" id="KW-0597">Phosphoprotein</keyword>
<dbReference type="PANTHER" id="PTHR43395">
    <property type="entry name" value="SENSOR HISTIDINE KINASE CHEA"/>
    <property type="match status" value="1"/>
</dbReference>
<dbReference type="Proteomes" id="UP001597371">
    <property type="component" value="Unassembled WGS sequence"/>
</dbReference>
<dbReference type="PROSITE" id="PS50894">
    <property type="entry name" value="HPT"/>
    <property type="match status" value="1"/>
</dbReference>
<gene>
    <name evidence="4" type="ORF">ACFSKQ_07935</name>
</gene>
<sequence length="270" mass="27999">AEIRATFFEECAEQLAELDEALAALAGGTADGETVGVAYRAVHSIKGGAASFQMNDLAGFAKSFEALLGEVRAGRAETSGETMALLTACAAALRQLVALAAVTGPLLADLKAAVARTSPEAVEEPAAEEADGLDLGGFDFTPVSVDLSDMLAGGPAKWRIDFAPRPELYANANESARLIREVLALGEGKVTCDARRVPLLAELEPESACLAWSIELTTDAGEAAIREIFEFAEFDCELSLSPVPAEPAGEDGMDIAALIARAKADTAQAA</sequence>
<proteinExistence type="predicted"/>
<dbReference type="InterPro" id="IPR051315">
    <property type="entry name" value="Bact_Chemotaxis_CheA"/>
</dbReference>
<name>A0ABW5CJJ0_9HYPH</name>
<dbReference type="SUPFAM" id="SSF47226">
    <property type="entry name" value="Histidine-containing phosphotransfer domain, HPT domain"/>
    <property type="match status" value="1"/>
</dbReference>
<dbReference type="SMART" id="SM00073">
    <property type="entry name" value="HPT"/>
    <property type="match status" value="1"/>
</dbReference>
<accession>A0ABW5CJJ0</accession>
<evidence type="ECO:0000256" key="1">
    <source>
        <dbReference type="ARBA" id="ARBA00023012"/>
    </source>
</evidence>
<dbReference type="RefSeq" id="WP_377946389.1">
    <property type="nucleotide sequence ID" value="NZ_JBHUIJ010000009.1"/>
</dbReference>
<feature type="modified residue" description="Phosphohistidine" evidence="2">
    <location>
        <position position="43"/>
    </location>
</feature>
<comment type="caution">
    <text evidence="4">The sequence shown here is derived from an EMBL/GenBank/DDBJ whole genome shotgun (WGS) entry which is preliminary data.</text>
</comment>
<organism evidence="4 5">
    <name type="scientific">Aureimonas populi</name>
    <dbReference type="NCBI Taxonomy" id="1701758"/>
    <lineage>
        <taxon>Bacteria</taxon>
        <taxon>Pseudomonadati</taxon>
        <taxon>Pseudomonadota</taxon>
        <taxon>Alphaproteobacteria</taxon>
        <taxon>Hyphomicrobiales</taxon>
        <taxon>Aurantimonadaceae</taxon>
        <taxon>Aureimonas</taxon>
    </lineage>
</organism>
<feature type="domain" description="HPt" evidence="3">
    <location>
        <begin position="1"/>
        <end position="103"/>
    </location>
</feature>
<evidence type="ECO:0000259" key="3">
    <source>
        <dbReference type="PROSITE" id="PS50894"/>
    </source>
</evidence>
<evidence type="ECO:0000313" key="4">
    <source>
        <dbReference type="EMBL" id="MFD2237394.1"/>
    </source>
</evidence>
<dbReference type="InterPro" id="IPR008207">
    <property type="entry name" value="Sig_transdc_His_kin_Hpt_dom"/>
</dbReference>
<dbReference type="CDD" id="cd00088">
    <property type="entry name" value="HPT"/>
    <property type="match status" value="1"/>
</dbReference>
<dbReference type="InterPro" id="IPR036641">
    <property type="entry name" value="HPT_dom_sf"/>
</dbReference>